<keyword evidence="6" id="KW-0408">Iron</keyword>
<comment type="similarity">
    <text evidence="11 12">Belongs to the TonB-dependent receptor family.</text>
</comment>
<feature type="domain" description="TonB-dependent receptor plug" evidence="15">
    <location>
        <begin position="65"/>
        <end position="174"/>
    </location>
</feature>
<dbReference type="Proteomes" id="UP000321464">
    <property type="component" value="Unassembled WGS sequence"/>
</dbReference>
<dbReference type="GO" id="GO:0006826">
    <property type="term" value="P:iron ion transport"/>
    <property type="evidence" value="ECO:0007669"/>
    <property type="project" value="UniProtKB-KW"/>
</dbReference>
<evidence type="ECO:0000256" key="6">
    <source>
        <dbReference type="ARBA" id="ARBA00023004"/>
    </source>
</evidence>
<accession>A0A512AMJ7</accession>
<dbReference type="RefSeq" id="WP_147160256.1">
    <property type="nucleotide sequence ID" value="NZ_BJYR01000018.1"/>
</dbReference>
<reference evidence="16 17" key="1">
    <citation type="submission" date="2019-07" db="EMBL/GenBank/DDBJ databases">
        <title>Whole genome shotgun sequence of Novosphingobium sediminis NBRC 106119.</title>
        <authorList>
            <person name="Hosoyama A."/>
            <person name="Uohara A."/>
            <person name="Ohji S."/>
            <person name="Ichikawa N."/>
        </authorList>
    </citation>
    <scope>NUCLEOTIDE SEQUENCE [LARGE SCALE GENOMIC DNA]</scope>
    <source>
        <strain evidence="16 17">NBRC 106119</strain>
    </source>
</reference>
<evidence type="ECO:0000259" key="14">
    <source>
        <dbReference type="Pfam" id="PF00593"/>
    </source>
</evidence>
<keyword evidence="13" id="KW-0732">Signal</keyword>
<dbReference type="PROSITE" id="PS52016">
    <property type="entry name" value="TONB_DEPENDENT_REC_3"/>
    <property type="match status" value="1"/>
</dbReference>
<name>A0A512AMJ7_9SPHN</name>
<evidence type="ECO:0000259" key="15">
    <source>
        <dbReference type="Pfam" id="PF07715"/>
    </source>
</evidence>
<evidence type="ECO:0000256" key="3">
    <source>
        <dbReference type="ARBA" id="ARBA00022452"/>
    </source>
</evidence>
<keyword evidence="16" id="KW-0675">Receptor</keyword>
<dbReference type="CDD" id="cd01347">
    <property type="entry name" value="ligand_gated_channel"/>
    <property type="match status" value="1"/>
</dbReference>
<dbReference type="PANTHER" id="PTHR32552">
    <property type="entry name" value="FERRICHROME IRON RECEPTOR-RELATED"/>
    <property type="match status" value="1"/>
</dbReference>
<sequence length="783" mass="84379">MKQLARANRARLFTLMMIGGALMPAAAMAQAQPDAAGTAGTTASETDAGAVDNIVVTARFRNEKLQDTPLSVSALNSNIIQNSVLLDVQNIQKFLPNVQLARISFAGNALAASIRGVSFADLEKTFDPAIGISIDGVFLGTNTGANVDFFDLESVEVLRGPQGTLYGRNTIGGTISMRRTKPTGELGATLHGRYGSYGTYDLDAVVNLPKIGDVASIKLFGLLRKSDSFTRNRYTGEREKGRDFWNVGGSVLLDLGPDTTALLSVDYQKDRSAYPSTVNLTTASGLPFGAGGNICDFTQAIFAGIPPLQGLGCASEGYLKQAKENYTLANSTIPFQSFIDGINTSLEINAKLGGFKLTAITGYRDTTDSLLEENTGAPPIPVAPGVSLPLFVAARDQKYKQFSQEVRVSGNLTDRIDIVAGAYYLHTDYFIQPYPYNGSRAAQVYVLNGPAQSFTAGQKLDSFAVFAESIIKLGSNVRLTVGGRYTWETKDFNIDFTVPGAFSAAAKKTFSDPTGRVILDWKPNPDTMLYASWSRGFRSGGFNGRATSPTSIGPYNPERVDSFEGGVKSDLMGGKLRFNPTVFYVKYSNKQEDIIRAAGAGTETVVENAASARIWGIELEMQARPTPDLTLRASGGYLNAKYNSFLIPDLANPGQFLNVSGQRNFRRAPKYSFNAGVDYGMQISSADRVTFTLDYAYIDDLTASPLADTTGLRRDVIPAYGTLDASIALLHEGSTIKNLRVSAYARDMLNKGGRLANVLDAGLFYFGVVAPRQQFGIEATIKF</sequence>
<dbReference type="EMBL" id="BJYR01000018">
    <property type="protein sequence ID" value="GEO00930.1"/>
    <property type="molecule type" value="Genomic_DNA"/>
</dbReference>
<keyword evidence="3 11" id="KW-1134">Transmembrane beta strand</keyword>
<evidence type="ECO:0000256" key="4">
    <source>
        <dbReference type="ARBA" id="ARBA00022496"/>
    </source>
</evidence>
<dbReference type="Gene3D" id="2.40.170.20">
    <property type="entry name" value="TonB-dependent receptor, beta-barrel domain"/>
    <property type="match status" value="2"/>
</dbReference>
<dbReference type="SUPFAM" id="SSF56935">
    <property type="entry name" value="Porins"/>
    <property type="match status" value="1"/>
</dbReference>
<evidence type="ECO:0000256" key="13">
    <source>
        <dbReference type="SAM" id="SignalP"/>
    </source>
</evidence>
<keyword evidence="2 11" id="KW-0813">Transport</keyword>
<comment type="caution">
    <text evidence="16">The sequence shown here is derived from an EMBL/GenBank/DDBJ whole genome shotgun (WGS) entry which is preliminary data.</text>
</comment>
<keyword evidence="9 11" id="KW-0472">Membrane</keyword>
<dbReference type="InterPro" id="IPR012910">
    <property type="entry name" value="Plug_dom"/>
</dbReference>
<evidence type="ECO:0000256" key="5">
    <source>
        <dbReference type="ARBA" id="ARBA00022692"/>
    </source>
</evidence>
<keyword evidence="5 11" id="KW-0812">Transmembrane</keyword>
<protein>
    <submittedName>
        <fullName evidence="16">TonB-dependent receptor</fullName>
    </submittedName>
</protein>
<evidence type="ECO:0000256" key="12">
    <source>
        <dbReference type="RuleBase" id="RU003357"/>
    </source>
</evidence>
<keyword evidence="4" id="KW-0410">Iron transport</keyword>
<evidence type="ECO:0000256" key="8">
    <source>
        <dbReference type="ARBA" id="ARBA00023077"/>
    </source>
</evidence>
<evidence type="ECO:0000256" key="7">
    <source>
        <dbReference type="ARBA" id="ARBA00023065"/>
    </source>
</evidence>
<dbReference type="InterPro" id="IPR039426">
    <property type="entry name" value="TonB-dep_rcpt-like"/>
</dbReference>
<evidence type="ECO:0000313" key="17">
    <source>
        <dbReference type="Proteomes" id="UP000321464"/>
    </source>
</evidence>
<evidence type="ECO:0000313" key="16">
    <source>
        <dbReference type="EMBL" id="GEO00930.1"/>
    </source>
</evidence>
<feature type="signal peptide" evidence="13">
    <location>
        <begin position="1"/>
        <end position="29"/>
    </location>
</feature>
<feature type="chain" id="PRO_5021888574" evidence="13">
    <location>
        <begin position="30"/>
        <end position="783"/>
    </location>
</feature>
<evidence type="ECO:0000256" key="11">
    <source>
        <dbReference type="PROSITE-ProRule" id="PRU01360"/>
    </source>
</evidence>
<keyword evidence="10 11" id="KW-0998">Cell outer membrane</keyword>
<dbReference type="OrthoDB" id="9760333at2"/>
<dbReference type="GO" id="GO:0009279">
    <property type="term" value="C:cell outer membrane"/>
    <property type="evidence" value="ECO:0007669"/>
    <property type="project" value="UniProtKB-SubCell"/>
</dbReference>
<comment type="subcellular location">
    <subcellularLocation>
        <location evidence="1 11">Cell outer membrane</location>
        <topology evidence="1 11">Multi-pass membrane protein</topology>
    </subcellularLocation>
</comment>
<keyword evidence="7" id="KW-0406">Ion transport</keyword>
<dbReference type="InterPro" id="IPR036942">
    <property type="entry name" value="Beta-barrel_TonB_sf"/>
</dbReference>
<evidence type="ECO:0000256" key="2">
    <source>
        <dbReference type="ARBA" id="ARBA00022448"/>
    </source>
</evidence>
<evidence type="ECO:0000256" key="9">
    <source>
        <dbReference type="ARBA" id="ARBA00023136"/>
    </source>
</evidence>
<dbReference type="PANTHER" id="PTHR32552:SF81">
    <property type="entry name" value="TONB-DEPENDENT OUTER MEMBRANE RECEPTOR"/>
    <property type="match status" value="1"/>
</dbReference>
<keyword evidence="8 12" id="KW-0798">TonB box</keyword>
<dbReference type="InterPro" id="IPR000531">
    <property type="entry name" value="Beta-barrel_TonB"/>
</dbReference>
<evidence type="ECO:0000256" key="10">
    <source>
        <dbReference type="ARBA" id="ARBA00023237"/>
    </source>
</evidence>
<dbReference type="AlphaFoldDB" id="A0A512AMJ7"/>
<dbReference type="Pfam" id="PF00593">
    <property type="entry name" value="TonB_dep_Rec_b-barrel"/>
    <property type="match status" value="1"/>
</dbReference>
<keyword evidence="17" id="KW-1185">Reference proteome</keyword>
<gene>
    <name evidence="16" type="ORF">NSE01_27620</name>
</gene>
<evidence type="ECO:0000256" key="1">
    <source>
        <dbReference type="ARBA" id="ARBA00004571"/>
    </source>
</evidence>
<proteinExistence type="inferred from homology"/>
<feature type="domain" description="TonB-dependent receptor-like beta-barrel" evidence="14">
    <location>
        <begin position="340"/>
        <end position="745"/>
    </location>
</feature>
<dbReference type="Pfam" id="PF07715">
    <property type="entry name" value="Plug"/>
    <property type="match status" value="1"/>
</dbReference>
<organism evidence="16 17">
    <name type="scientific">Novosphingobium sediminis</name>
    <dbReference type="NCBI Taxonomy" id="707214"/>
    <lineage>
        <taxon>Bacteria</taxon>
        <taxon>Pseudomonadati</taxon>
        <taxon>Pseudomonadota</taxon>
        <taxon>Alphaproteobacteria</taxon>
        <taxon>Sphingomonadales</taxon>
        <taxon>Sphingomonadaceae</taxon>
        <taxon>Novosphingobium</taxon>
    </lineage>
</organism>